<dbReference type="GO" id="GO:0005975">
    <property type="term" value="P:carbohydrate metabolic process"/>
    <property type="evidence" value="ECO:0007669"/>
    <property type="project" value="InterPro"/>
</dbReference>
<evidence type="ECO:0000256" key="3">
    <source>
        <dbReference type="ARBA" id="ARBA00012663"/>
    </source>
</evidence>
<sequence>MTAAAPNYLFPQPRRYETIGGTSPRPERFELRAACETAARLAAETRAEERLAAILAAACAGSADQSGDPSSAVALVEYREELHPQGYRLAWGADGLRFAVRTAQGLHYALLTAGQLFEGQRGAAEWAHCAIDDEPDFPVRGAMLDIGRNKIPKMETLRMLVDRLAELKFNHLQLYMEGFCFDYARHSHLFPEATPMTAAEYRELDAYAAARFIDLVPNQNCLGHMGPWLAKPEFRDIAEHPEGMPAPEPLAFKLPPLTMNPVDQRSAELAKALFDELLPNFSSVYVNLNMDEPFGLGTGESRARAEEIGVGALYFEYAERMFEIARGHGKQPMIWGDVLAHHPELMERIPPDVTVLHWNYDAPVAYEPHCRRLREHGVRYYVCPGTSGWLSITGRTDNMLGNIADAARSGLTHGASGLIVADWGDGGHWQTPAVSYPALAYAAGAAWQTEANLDRMEPLEHHVSARMLRDRGGDAARFLMEMGRYYHLERSTMDNRTLAAYLLLQGLSDREKLERDAEVMVQVLKVLGGSGTPFAQDWRYAEMAEWLRQRREELARLDFEPGAESELFRAELANALDLIEQAAGLHRYIFRPDLEEAASESAWVEQLRAQLQRTLAEFKRLWLARNREGGLAASTAAFEKLLGQYEEELQKLR</sequence>
<keyword evidence="10" id="KW-1185">Reference proteome</keyword>
<dbReference type="PANTHER" id="PTHR22600">
    <property type="entry name" value="BETA-HEXOSAMINIDASE"/>
    <property type="match status" value="1"/>
</dbReference>
<name>A0A5S5C5J2_9BACL</name>
<dbReference type="Gene3D" id="3.20.20.80">
    <property type="entry name" value="Glycosidases"/>
    <property type="match status" value="1"/>
</dbReference>
<evidence type="ECO:0000256" key="2">
    <source>
        <dbReference type="ARBA" id="ARBA00006285"/>
    </source>
</evidence>
<keyword evidence="4 9" id="KW-0378">Hydrolase</keyword>
<evidence type="ECO:0000259" key="7">
    <source>
        <dbReference type="Pfam" id="PF00728"/>
    </source>
</evidence>
<reference evidence="9 10" key="1">
    <citation type="submission" date="2019-07" db="EMBL/GenBank/DDBJ databases">
        <title>Genomic Encyclopedia of Type Strains, Phase III (KMG-III): the genomes of soil and plant-associated and newly described type strains.</title>
        <authorList>
            <person name="Whitman W."/>
        </authorList>
    </citation>
    <scope>NUCLEOTIDE SEQUENCE [LARGE SCALE GENOMIC DNA]</scope>
    <source>
        <strain evidence="9 10">BL24</strain>
    </source>
</reference>
<dbReference type="SUPFAM" id="SSF51445">
    <property type="entry name" value="(Trans)glycosidases"/>
    <property type="match status" value="1"/>
</dbReference>
<evidence type="ECO:0000259" key="8">
    <source>
        <dbReference type="Pfam" id="PF02838"/>
    </source>
</evidence>
<gene>
    <name evidence="9" type="ORF">BCM02_105148</name>
</gene>
<dbReference type="PANTHER" id="PTHR22600:SF57">
    <property type="entry name" value="BETA-N-ACETYLHEXOSAMINIDASE"/>
    <property type="match status" value="1"/>
</dbReference>
<dbReference type="GO" id="GO:0016020">
    <property type="term" value="C:membrane"/>
    <property type="evidence" value="ECO:0007669"/>
    <property type="project" value="TreeGrafter"/>
</dbReference>
<feature type="domain" description="Beta-hexosaminidase bacterial type N-terminal" evidence="8">
    <location>
        <begin position="9"/>
        <end position="133"/>
    </location>
</feature>
<evidence type="ECO:0000256" key="6">
    <source>
        <dbReference type="PIRSR" id="PIRSR625705-1"/>
    </source>
</evidence>
<dbReference type="EMBL" id="VNHS01000005">
    <property type="protein sequence ID" value="TYP74604.1"/>
    <property type="molecule type" value="Genomic_DNA"/>
</dbReference>
<dbReference type="InterPro" id="IPR015882">
    <property type="entry name" value="HEX_bac_N"/>
</dbReference>
<comment type="similarity">
    <text evidence="2">Belongs to the glycosyl hydrolase 20 family.</text>
</comment>
<organism evidence="9 10">
    <name type="scientific">Paenibacillus methanolicus</name>
    <dbReference type="NCBI Taxonomy" id="582686"/>
    <lineage>
        <taxon>Bacteria</taxon>
        <taxon>Bacillati</taxon>
        <taxon>Bacillota</taxon>
        <taxon>Bacilli</taxon>
        <taxon>Bacillales</taxon>
        <taxon>Paenibacillaceae</taxon>
        <taxon>Paenibacillus</taxon>
    </lineage>
</organism>
<dbReference type="PRINTS" id="PR00738">
    <property type="entry name" value="GLHYDRLASE20"/>
</dbReference>
<feature type="active site" description="Proton donor" evidence="6">
    <location>
        <position position="292"/>
    </location>
</feature>
<dbReference type="Gene3D" id="3.30.379.10">
    <property type="entry name" value="Chitobiase/beta-hexosaminidase domain 2-like"/>
    <property type="match status" value="1"/>
</dbReference>
<dbReference type="SUPFAM" id="SSF55545">
    <property type="entry name" value="beta-N-acetylhexosaminidase-like domain"/>
    <property type="match status" value="1"/>
</dbReference>
<dbReference type="CDD" id="cd06565">
    <property type="entry name" value="GH20_GcnA-like"/>
    <property type="match status" value="1"/>
</dbReference>
<evidence type="ECO:0000313" key="9">
    <source>
        <dbReference type="EMBL" id="TYP74604.1"/>
    </source>
</evidence>
<dbReference type="InterPro" id="IPR029018">
    <property type="entry name" value="Hex-like_dom2"/>
</dbReference>
<feature type="domain" description="Glycoside hydrolase family 20 catalytic" evidence="7">
    <location>
        <begin position="137"/>
        <end position="390"/>
    </location>
</feature>
<accession>A0A5S5C5J2</accession>
<evidence type="ECO:0000313" key="10">
    <source>
        <dbReference type="Proteomes" id="UP000323257"/>
    </source>
</evidence>
<proteinExistence type="inferred from homology"/>
<comment type="catalytic activity">
    <reaction evidence="1">
        <text>Hydrolysis of terminal non-reducing N-acetyl-D-hexosamine residues in N-acetyl-beta-D-hexosaminides.</text>
        <dbReference type="EC" id="3.2.1.52"/>
    </reaction>
</comment>
<dbReference type="AlphaFoldDB" id="A0A5S5C5J2"/>
<dbReference type="OrthoDB" id="9763537at2"/>
<evidence type="ECO:0000256" key="5">
    <source>
        <dbReference type="ARBA" id="ARBA00023295"/>
    </source>
</evidence>
<dbReference type="GO" id="GO:0030203">
    <property type="term" value="P:glycosaminoglycan metabolic process"/>
    <property type="evidence" value="ECO:0007669"/>
    <property type="project" value="TreeGrafter"/>
</dbReference>
<dbReference type="InterPro" id="IPR015883">
    <property type="entry name" value="Glyco_hydro_20_cat"/>
</dbReference>
<dbReference type="GO" id="GO:0004563">
    <property type="term" value="F:beta-N-acetylhexosaminidase activity"/>
    <property type="evidence" value="ECO:0007669"/>
    <property type="project" value="UniProtKB-EC"/>
</dbReference>
<evidence type="ECO:0000256" key="4">
    <source>
        <dbReference type="ARBA" id="ARBA00022801"/>
    </source>
</evidence>
<dbReference type="RefSeq" id="WP_148929853.1">
    <property type="nucleotide sequence ID" value="NZ_VNHS01000005.1"/>
</dbReference>
<dbReference type="Pfam" id="PF02838">
    <property type="entry name" value="Glyco_hydro_20b"/>
    <property type="match status" value="1"/>
</dbReference>
<dbReference type="InterPro" id="IPR025705">
    <property type="entry name" value="Beta_hexosaminidase_sua/sub"/>
</dbReference>
<keyword evidence="5" id="KW-0326">Glycosidase</keyword>
<dbReference type="Proteomes" id="UP000323257">
    <property type="component" value="Unassembled WGS sequence"/>
</dbReference>
<protein>
    <recommendedName>
        <fullName evidence="3">beta-N-acetylhexosaminidase</fullName>
        <ecNumber evidence="3">3.2.1.52</ecNumber>
    </recommendedName>
</protein>
<dbReference type="InterPro" id="IPR017853">
    <property type="entry name" value="GH"/>
</dbReference>
<dbReference type="Pfam" id="PF00728">
    <property type="entry name" value="Glyco_hydro_20"/>
    <property type="match status" value="1"/>
</dbReference>
<dbReference type="EC" id="3.2.1.52" evidence="3"/>
<evidence type="ECO:0000256" key="1">
    <source>
        <dbReference type="ARBA" id="ARBA00001231"/>
    </source>
</evidence>
<comment type="caution">
    <text evidence="9">The sequence shown here is derived from an EMBL/GenBank/DDBJ whole genome shotgun (WGS) entry which is preliminary data.</text>
</comment>